<evidence type="ECO:0000313" key="1">
    <source>
        <dbReference type="EMBL" id="MPN63016.1"/>
    </source>
</evidence>
<protein>
    <submittedName>
        <fullName evidence="1">Uncharacterized protein</fullName>
    </submittedName>
</protein>
<gene>
    <name evidence="1" type="ORF">SDC9_210770</name>
</gene>
<sequence>MYSFNMSFCIVPLNLSADTPCFSATAIYIANNTAAGAFIVIDVLTLSKGIPSNSISMSLSESIATPTLPTSP</sequence>
<accession>A0A645JHV6</accession>
<dbReference type="AlphaFoldDB" id="A0A645JHV6"/>
<proteinExistence type="predicted"/>
<dbReference type="EMBL" id="VSSQ01141820">
    <property type="protein sequence ID" value="MPN63016.1"/>
    <property type="molecule type" value="Genomic_DNA"/>
</dbReference>
<comment type="caution">
    <text evidence="1">The sequence shown here is derived from an EMBL/GenBank/DDBJ whole genome shotgun (WGS) entry which is preliminary data.</text>
</comment>
<name>A0A645JHV6_9ZZZZ</name>
<organism evidence="1">
    <name type="scientific">bioreactor metagenome</name>
    <dbReference type="NCBI Taxonomy" id="1076179"/>
    <lineage>
        <taxon>unclassified sequences</taxon>
        <taxon>metagenomes</taxon>
        <taxon>ecological metagenomes</taxon>
    </lineage>
</organism>
<reference evidence="1" key="1">
    <citation type="submission" date="2019-08" db="EMBL/GenBank/DDBJ databases">
        <authorList>
            <person name="Kucharzyk K."/>
            <person name="Murdoch R.W."/>
            <person name="Higgins S."/>
            <person name="Loffler F."/>
        </authorList>
    </citation>
    <scope>NUCLEOTIDE SEQUENCE</scope>
</reference>